<dbReference type="Proteomes" id="UP000236725">
    <property type="component" value="Unassembled WGS sequence"/>
</dbReference>
<proteinExistence type="predicted"/>
<reference evidence="1 2" key="1">
    <citation type="submission" date="2016-10" db="EMBL/GenBank/DDBJ databases">
        <authorList>
            <person name="Varghese N."/>
            <person name="Submissions S."/>
        </authorList>
    </citation>
    <scope>NUCLEOTIDE SEQUENCE [LARGE SCALE GENOMIC DNA]</scope>
    <source>
        <strain evidence="1 2">DSM 29073</strain>
    </source>
</reference>
<dbReference type="Gene3D" id="3.40.190.10">
    <property type="entry name" value="Periplasmic binding protein-like II"/>
    <property type="match status" value="2"/>
</dbReference>
<accession>A0A8G2BUV8</accession>
<dbReference type="EMBL" id="FNVS01000002">
    <property type="protein sequence ID" value="SEF53782.1"/>
    <property type="molecule type" value="Genomic_DNA"/>
</dbReference>
<protein>
    <submittedName>
        <fullName evidence="1">NitT/TauT family transport system substrate-binding protein</fullName>
    </submittedName>
</protein>
<gene>
    <name evidence="1" type="ORF">SAMN05444001_102145</name>
</gene>
<evidence type="ECO:0000313" key="2">
    <source>
        <dbReference type="Proteomes" id="UP000236725"/>
    </source>
</evidence>
<dbReference type="InterPro" id="IPR027024">
    <property type="entry name" value="UCP027386_ABC_sbc_TM0202"/>
</dbReference>
<sequence>MKYLCLFIVLLYIAGCKKTEKGKEQDVIRVSVLKGPSAIAFAQCLEFPPVVNGKAVSITIADSPDIIQASLIKGEADIAVLPMISAANLYNKGIRYPLLGCPLWGTLYLIGKNFPSSKNELYLFGTGTTPDILTRYYLDRKRLTYSMNYSFSTAPEVLQALLAGKAEMVVLSEPFVSMALRKDTTLRIIGDLNNPEGLSPEFPQTAIVCNILLSEDASQLDSILRASCQFAVEHPVEAIRILEERHVFAPGMLTPECIERCKIYYQTAKEAQQSIDSFLRLIEQYEPKALGGRLPDSSFISKRE</sequence>
<keyword evidence="2" id="KW-1185">Reference proteome</keyword>
<dbReference type="RefSeq" id="WP_200817934.1">
    <property type="nucleotide sequence ID" value="NZ_FNVS01000002.1"/>
</dbReference>
<dbReference type="AlphaFoldDB" id="A0A8G2BUV8"/>
<dbReference type="SUPFAM" id="SSF53850">
    <property type="entry name" value="Periplasmic binding protein-like II"/>
    <property type="match status" value="1"/>
</dbReference>
<dbReference type="PIRSF" id="PIRSF027386">
    <property type="entry name" value="UCP027386_ABC_sbc_TM0202"/>
    <property type="match status" value="1"/>
</dbReference>
<name>A0A8G2BUV8_9BACT</name>
<evidence type="ECO:0000313" key="1">
    <source>
        <dbReference type="EMBL" id="SEF53782.1"/>
    </source>
</evidence>
<comment type="caution">
    <text evidence="1">The sequence shown here is derived from an EMBL/GenBank/DDBJ whole genome shotgun (WGS) entry which is preliminary data.</text>
</comment>
<organism evidence="1 2">
    <name type="scientific">Parabacteroides chinchillae</name>
    <dbReference type="NCBI Taxonomy" id="871327"/>
    <lineage>
        <taxon>Bacteria</taxon>
        <taxon>Pseudomonadati</taxon>
        <taxon>Bacteroidota</taxon>
        <taxon>Bacteroidia</taxon>
        <taxon>Bacteroidales</taxon>
        <taxon>Tannerellaceae</taxon>
        <taxon>Parabacteroides</taxon>
    </lineage>
</organism>